<dbReference type="PROSITE" id="PS50110">
    <property type="entry name" value="RESPONSE_REGULATORY"/>
    <property type="match status" value="2"/>
</dbReference>
<evidence type="ECO:0000256" key="5">
    <source>
        <dbReference type="PROSITE-ProRule" id="PRU00169"/>
    </source>
</evidence>
<sequence length="556" mass="61416">MGEIKDNIVALVIMAMMGSFTIVVCFLVVIYRKQLDALRQKNANEAKSLFLATMSHEIRTPLNGVLGMASLLRETELNPEQLEYTQAIVHSGEALLCVINDILDFSKIESGKMDMDPHVFNLRGCVEDVLEMFAGHAGQKNLDLLYQIDPRIPAQVIADGLRLRQVLINLVSNAMKFTFKGEIFIDIKLISRNEGNNITIGFEVIDTGIGIPADKLSNLFQAFSQADSTTSRNYGGTGLGLVICQRLVGLMGGEIGVSSKPGEGSTFRFDMLCEVNADHKTPADTLGILDVEDKKILVVDDNQINRHLLQQQLKQWGLKPVITASAEEALHALSTTDIDAVITDMRMPVMDGVQLTQAIRESHPHLPVILLSSIGDDTKKKYPGLFSDVLAKPVKQQHLNRAILAMLQQQQEELGKRAQGLLNNNFAAGHPLDILVAEDMETDQQLIMTILNKLGYSPTLAANGTEVIQRSGQHYYDLILMDIQMPEVDGLEATRFIRKNHSKQPYIIATTAAAMVDDREACYTAGVDNYLAKPMKPEALMAMLQDMPAHQQNEPV</sequence>
<dbReference type="InterPro" id="IPR005467">
    <property type="entry name" value="His_kinase_dom"/>
</dbReference>
<dbReference type="Pfam" id="PF02518">
    <property type="entry name" value="HATPase_c"/>
    <property type="match status" value="1"/>
</dbReference>
<feature type="domain" description="Histidine kinase" evidence="7">
    <location>
        <begin position="53"/>
        <end position="275"/>
    </location>
</feature>
<reference evidence="9 10" key="1">
    <citation type="submission" date="2020-05" db="EMBL/GenBank/DDBJ databases">
        <title>Mucilaginibacter mali sp. nov.</title>
        <authorList>
            <person name="Kim H.S."/>
            <person name="Lee K.C."/>
            <person name="Suh M.K."/>
            <person name="Kim J.-S."/>
            <person name="Han K.-I."/>
            <person name="Eom M.K."/>
            <person name="Shin Y.K."/>
            <person name="Lee J.-S."/>
        </authorList>
    </citation>
    <scope>NUCLEOTIDE SEQUENCE [LARGE SCALE GENOMIC DNA]</scope>
    <source>
        <strain evidence="9 10">G2-14</strain>
    </source>
</reference>
<dbReference type="Gene3D" id="3.40.50.2300">
    <property type="match status" value="2"/>
</dbReference>
<evidence type="ECO:0000256" key="3">
    <source>
        <dbReference type="ARBA" id="ARBA00022553"/>
    </source>
</evidence>
<protein>
    <recommendedName>
        <fullName evidence="2">histidine kinase</fullName>
        <ecNumber evidence="2">2.7.13.3</ecNumber>
    </recommendedName>
</protein>
<keyword evidence="6" id="KW-0472">Membrane</keyword>
<dbReference type="FunFam" id="3.30.565.10:FF:000010">
    <property type="entry name" value="Sensor histidine kinase RcsC"/>
    <property type="match status" value="1"/>
</dbReference>
<dbReference type="Pfam" id="PF00512">
    <property type="entry name" value="HisKA"/>
    <property type="match status" value="1"/>
</dbReference>
<dbReference type="Pfam" id="PF00072">
    <property type="entry name" value="Response_reg"/>
    <property type="match status" value="2"/>
</dbReference>
<dbReference type="KEGG" id="mmab:HQ865_07890"/>
<dbReference type="Gene3D" id="1.10.287.130">
    <property type="match status" value="1"/>
</dbReference>
<dbReference type="InterPro" id="IPR036890">
    <property type="entry name" value="HATPase_C_sf"/>
</dbReference>
<gene>
    <name evidence="9" type="ORF">HQ865_07890</name>
</gene>
<dbReference type="EC" id="2.7.13.3" evidence="2"/>
<evidence type="ECO:0000313" key="10">
    <source>
        <dbReference type="Proteomes" id="UP000505355"/>
    </source>
</evidence>
<dbReference type="GO" id="GO:0000155">
    <property type="term" value="F:phosphorelay sensor kinase activity"/>
    <property type="evidence" value="ECO:0007669"/>
    <property type="project" value="InterPro"/>
</dbReference>
<dbReference type="EMBL" id="CP054139">
    <property type="protein sequence ID" value="QKJ29678.1"/>
    <property type="molecule type" value="Genomic_DNA"/>
</dbReference>
<feature type="transmembrane region" description="Helical" evidence="6">
    <location>
        <begin position="7"/>
        <end position="31"/>
    </location>
</feature>
<dbReference type="PROSITE" id="PS50109">
    <property type="entry name" value="HIS_KIN"/>
    <property type="match status" value="1"/>
</dbReference>
<comment type="catalytic activity">
    <reaction evidence="1">
        <text>ATP + protein L-histidine = ADP + protein N-phospho-L-histidine.</text>
        <dbReference type="EC" id="2.7.13.3"/>
    </reaction>
</comment>
<feature type="domain" description="Response regulatory" evidence="8">
    <location>
        <begin position="433"/>
        <end position="548"/>
    </location>
</feature>
<feature type="domain" description="Response regulatory" evidence="8">
    <location>
        <begin position="295"/>
        <end position="407"/>
    </location>
</feature>
<keyword evidence="10" id="KW-1185">Reference proteome</keyword>
<feature type="modified residue" description="4-aspartylphosphate" evidence="5">
    <location>
        <position position="482"/>
    </location>
</feature>
<dbReference type="SUPFAM" id="SSF55874">
    <property type="entry name" value="ATPase domain of HSP90 chaperone/DNA topoisomerase II/histidine kinase"/>
    <property type="match status" value="1"/>
</dbReference>
<keyword evidence="6" id="KW-1133">Transmembrane helix</keyword>
<dbReference type="InterPro" id="IPR036097">
    <property type="entry name" value="HisK_dim/P_sf"/>
</dbReference>
<dbReference type="AlphaFoldDB" id="A0A7D4UA69"/>
<evidence type="ECO:0000256" key="2">
    <source>
        <dbReference type="ARBA" id="ARBA00012438"/>
    </source>
</evidence>
<organism evidence="9 10">
    <name type="scientific">Mucilaginibacter mali</name>
    <dbReference type="NCBI Taxonomy" id="2740462"/>
    <lineage>
        <taxon>Bacteria</taxon>
        <taxon>Pseudomonadati</taxon>
        <taxon>Bacteroidota</taxon>
        <taxon>Sphingobacteriia</taxon>
        <taxon>Sphingobacteriales</taxon>
        <taxon>Sphingobacteriaceae</taxon>
        <taxon>Mucilaginibacter</taxon>
    </lineage>
</organism>
<dbReference type="SUPFAM" id="SSF47384">
    <property type="entry name" value="Homodimeric domain of signal transducing histidine kinase"/>
    <property type="match status" value="1"/>
</dbReference>
<dbReference type="CDD" id="cd16922">
    <property type="entry name" value="HATPase_EvgS-ArcB-TorS-like"/>
    <property type="match status" value="1"/>
</dbReference>
<keyword evidence="3 5" id="KW-0597">Phosphoprotein</keyword>
<name>A0A7D4UA69_9SPHI</name>
<accession>A0A7D4UA69</accession>
<dbReference type="RefSeq" id="WP_173414370.1">
    <property type="nucleotide sequence ID" value="NZ_CP054139.1"/>
</dbReference>
<dbReference type="InterPro" id="IPR004358">
    <property type="entry name" value="Sig_transdc_His_kin-like_C"/>
</dbReference>
<dbReference type="InterPro" id="IPR011006">
    <property type="entry name" value="CheY-like_superfamily"/>
</dbReference>
<evidence type="ECO:0000256" key="4">
    <source>
        <dbReference type="ARBA" id="ARBA00023012"/>
    </source>
</evidence>
<evidence type="ECO:0000256" key="1">
    <source>
        <dbReference type="ARBA" id="ARBA00000085"/>
    </source>
</evidence>
<dbReference type="PRINTS" id="PR00344">
    <property type="entry name" value="BCTRLSENSOR"/>
</dbReference>
<dbReference type="InterPro" id="IPR003661">
    <property type="entry name" value="HisK_dim/P_dom"/>
</dbReference>
<evidence type="ECO:0000259" key="8">
    <source>
        <dbReference type="PROSITE" id="PS50110"/>
    </source>
</evidence>
<evidence type="ECO:0000259" key="7">
    <source>
        <dbReference type="PROSITE" id="PS50109"/>
    </source>
</evidence>
<dbReference type="Gene3D" id="3.30.565.10">
    <property type="entry name" value="Histidine kinase-like ATPase, C-terminal domain"/>
    <property type="match status" value="1"/>
</dbReference>
<feature type="modified residue" description="4-aspartylphosphate" evidence="5">
    <location>
        <position position="344"/>
    </location>
</feature>
<keyword evidence="4" id="KW-0902">Two-component regulatory system</keyword>
<dbReference type="CDD" id="cd00082">
    <property type="entry name" value="HisKA"/>
    <property type="match status" value="1"/>
</dbReference>
<dbReference type="CDD" id="cd17546">
    <property type="entry name" value="REC_hyHK_CKI1_RcsC-like"/>
    <property type="match status" value="2"/>
</dbReference>
<evidence type="ECO:0000256" key="6">
    <source>
        <dbReference type="SAM" id="Phobius"/>
    </source>
</evidence>
<dbReference type="PANTHER" id="PTHR45339">
    <property type="entry name" value="HYBRID SIGNAL TRANSDUCTION HISTIDINE KINASE J"/>
    <property type="match status" value="1"/>
</dbReference>
<dbReference type="SMART" id="SM00388">
    <property type="entry name" value="HisKA"/>
    <property type="match status" value="1"/>
</dbReference>
<dbReference type="Proteomes" id="UP000505355">
    <property type="component" value="Chromosome"/>
</dbReference>
<evidence type="ECO:0000313" key="9">
    <source>
        <dbReference type="EMBL" id="QKJ29678.1"/>
    </source>
</evidence>
<keyword evidence="6" id="KW-0812">Transmembrane</keyword>
<dbReference type="SMART" id="SM00448">
    <property type="entry name" value="REC"/>
    <property type="match status" value="2"/>
</dbReference>
<proteinExistence type="predicted"/>
<dbReference type="InterPro" id="IPR001789">
    <property type="entry name" value="Sig_transdc_resp-reg_receiver"/>
</dbReference>
<dbReference type="SUPFAM" id="SSF52172">
    <property type="entry name" value="CheY-like"/>
    <property type="match status" value="2"/>
</dbReference>
<dbReference type="SMART" id="SM00387">
    <property type="entry name" value="HATPase_c"/>
    <property type="match status" value="1"/>
</dbReference>
<dbReference type="PANTHER" id="PTHR45339:SF1">
    <property type="entry name" value="HYBRID SIGNAL TRANSDUCTION HISTIDINE KINASE J"/>
    <property type="match status" value="1"/>
</dbReference>
<dbReference type="InterPro" id="IPR003594">
    <property type="entry name" value="HATPase_dom"/>
</dbReference>